<sequence length="115" mass="13371">MPQNIIDATFGFDMDLAVRLLDRSERLCDIYMSQLNVVEIAIPHYTDYADNPSLNVPSLVWRRNQCYKIFYHLMSVDSGEKTGWSWRDASIGDNNEVSPECQSLLSMMKDMKNWN</sequence>
<dbReference type="AlphaFoldDB" id="G2XPM9"/>
<dbReference type="EMBL" id="FQ790249">
    <property type="protein sequence ID" value="CCD33573.1"/>
    <property type="molecule type" value="Genomic_DNA"/>
</dbReference>
<evidence type="ECO:0000313" key="2">
    <source>
        <dbReference type="Proteomes" id="UP000008177"/>
    </source>
</evidence>
<dbReference type="InParanoid" id="G2XPM9"/>
<proteinExistence type="predicted"/>
<evidence type="ECO:0000313" key="1">
    <source>
        <dbReference type="EMBL" id="CCD33573.1"/>
    </source>
</evidence>
<name>G2XPM9_BOTF4</name>
<gene>
    <name evidence="1" type="ORF">BofuT4_P072520.1</name>
</gene>
<accession>G2XPM9</accession>
<dbReference type="Proteomes" id="UP000008177">
    <property type="component" value="Unplaced contigs"/>
</dbReference>
<protein>
    <submittedName>
        <fullName evidence="1">Uncharacterized protein</fullName>
    </submittedName>
</protein>
<dbReference type="HOGENOM" id="CLU_2108663_0_0_1"/>
<organism evidence="1 2">
    <name type="scientific">Botryotinia fuckeliana (strain T4)</name>
    <name type="common">Noble rot fungus</name>
    <name type="synonym">Botrytis cinerea</name>
    <dbReference type="NCBI Taxonomy" id="999810"/>
    <lineage>
        <taxon>Eukaryota</taxon>
        <taxon>Fungi</taxon>
        <taxon>Dikarya</taxon>
        <taxon>Ascomycota</taxon>
        <taxon>Pezizomycotina</taxon>
        <taxon>Leotiomycetes</taxon>
        <taxon>Helotiales</taxon>
        <taxon>Sclerotiniaceae</taxon>
        <taxon>Botrytis</taxon>
    </lineage>
</organism>
<reference evidence="2" key="1">
    <citation type="journal article" date="2011" name="PLoS Genet.">
        <title>Genomic analysis of the necrotrophic fungal pathogens Sclerotinia sclerotiorum and Botrytis cinerea.</title>
        <authorList>
            <person name="Amselem J."/>
            <person name="Cuomo C.A."/>
            <person name="van Kan J.A."/>
            <person name="Viaud M."/>
            <person name="Benito E.P."/>
            <person name="Couloux A."/>
            <person name="Coutinho P.M."/>
            <person name="de Vries R.P."/>
            <person name="Dyer P.S."/>
            <person name="Fillinger S."/>
            <person name="Fournier E."/>
            <person name="Gout L."/>
            <person name="Hahn M."/>
            <person name="Kohn L."/>
            <person name="Lapalu N."/>
            <person name="Plummer K.M."/>
            <person name="Pradier J.M."/>
            <person name="Quevillon E."/>
            <person name="Sharon A."/>
            <person name="Simon A."/>
            <person name="ten Have A."/>
            <person name="Tudzynski B."/>
            <person name="Tudzynski P."/>
            <person name="Wincker P."/>
            <person name="Andrew M."/>
            <person name="Anthouard V."/>
            <person name="Beever R.E."/>
            <person name="Beffa R."/>
            <person name="Benoit I."/>
            <person name="Bouzid O."/>
            <person name="Brault B."/>
            <person name="Chen Z."/>
            <person name="Choquer M."/>
            <person name="Collemare J."/>
            <person name="Cotton P."/>
            <person name="Danchin E.G."/>
            <person name="Da Silva C."/>
            <person name="Gautier A."/>
            <person name="Giraud C."/>
            <person name="Giraud T."/>
            <person name="Gonzalez C."/>
            <person name="Grossetete S."/>
            <person name="Guldener U."/>
            <person name="Henrissat B."/>
            <person name="Howlett B.J."/>
            <person name="Kodira C."/>
            <person name="Kretschmer M."/>
            <person name="Lappartient A."/>
            <person name="Leroch M."/>
            <person name="Levis C."/>
            <person name="Mauceli E."/>
            <person name="Neuveglise C."/>
            <person name="Oeser B."/>
            <person name="Pearson M."/>
            <person name="Poulain J."/>
            <person name="Poussereau N."/>
            <person name="Quesneville H."/>
            <person name="Rascle C."/>
            <person name="Schumacher J."/>
            <person name="Segurens B."/>
            <person name="Sexton A."/>
            <person name="Silva E."/>
            <person name="Sirven C."/>
            <person name="Soanes D.M."/>
            <person name="Talbot N.J."/>
            <person name="Templeton M."/>
            <person name="Yandava C."/>
            <person name="Yarden O."/>
            <person name="Zeng Q."/>
            <person name="Rollins J.A."/>
            <person name="Lebrun M.H."/>
            <person name="Dickman M."/>
        </authorList>
    </citation>
    <scope>NUCLEOTIDE SEQUENCE [LARGE SCALE GENOMIC DNA]</scope>
    <source>
        <strain evidence="2">T4</strain>
    </source>
</reference>